<dbReference type="GO" id="GO:0004077">
    <property type="term" value="F:biotin--[biotin carboxyl-carrier protein] ligase activity"/>
    <property type="evidence" value="ECO:0007669"/>
    <property type="project" value="InterPro"/>
</dbReference>
<dbReference type="OrthoDB" id="9807064at2"/>
<evidence type="ECO:0000256" key="1">
    <source>
        <dbReference type="ARBA" id="ARBA00022598"/>
    </source>
</evidence>
<keyword evidence="5" id="KW-1185">Reference proteome</keyword>
<evidence type="ECO:0000313" key="4">
    <source>
        <dbReference type="EMBL" id="TCL41356.1"/>
    </source>
</evidence>
<keyword evidence="1 4" id="KW-0436">Ligase</keyword>
<dbReference type="InterPro" id="IPR004408">
    <property type="entry name" value="Biotin_CoA_COase_ligase"/>
</dbReference>
<reference evidence="4 5" key="1">
    <citation type="submission" date="2019-03" db="EMBL/GenBank/DDBJ databases">
        <title>Genomic Encyclopedia of Type Strains, Phase IV (KMG-IV): sequencing the most valuable type-strain genomes for metagenomic binning, comparative biology and taxonomic classification.</title>
        <authorList>
            <person name="Goeker M."/>
        </authorList>
    </citation>
    <scope>NUCLEOTIDE SEQUENCE [LARGE SCALE GENOMIC DNA]</scope>
    <source>
        <strain evidence="4 5">DSM 100433</strain>
    </source>
</reference>
<dbReference type="GO" id="GO:0005737">
    <property type="term" value="C:cytoplasm"/>
    <property type="evidence" value="ECO:0007669"/>
    <property type="project" value="TreeGrafter"/>
</dbReference>
<accession>A0A9X8UHH1</accession>
<evidence type="ECO:0000259" key="2">
    <source>
        <dbReference type="Pfam" id="PF03099"/>
    </source>
</evidence>
<dbReference type="InterPro" id="IPR036390">
    <property type="entry name" value="WH_DNA-bd_sf"/>
</dbReference>
<dbReference type="GO" id="GO:0009249">
    <property type="term" value="P:protein lipoylation"/>
    <property type="evidence" value="ECO:0007669"/>
    <property type="project" value="UniProtKB-ARBA"/>
</dbReference>
<dbReference type="Gene3D" id="1.10.10.10">
    <property type="entry name" value="Winged helix-like DNA-binding domain superfamily/Winged helix DNA-binding domain"/>
    <property type="match status" value="1"/>
</dbReference>
<dbReference type="Proteomes" id="UP000294682">
    <property type="component" value="Unassembled WGS sequence"/>
</dbReference>
<dbReference type="InterPro" id="IPR004143">
    <property type="entry name" value="BPL_LPL_catalytic"/>
</dbReference>
<dbReference type="PANTHER" id="PTHR12835:SF5">
    <property type="entry name" value="BIOTIN--PROTEIN LIGASE"/>
    <property type="match status" value="1"/>
</dbReference>
<feature type="domain" description="BPL/LPL catalytic" evidence="2">
    <location>
        <begin position="108"/>
        <end position="196"/>
    </location>
</feature>
<dbReference type="SUPFAM" id="SSF55681">
    <property type="entry name" value="Class II aaRS and biotin synthetases"/>
    <property type="match status" value="1"/>
</dbReference>
<gene>
    <name evidence="4" type="ORF">EDD78_11461</name>
</gene>
<protein>
    <submittedName>
        <fullName evidence="4">BirA family biotin operon repressor/biotin-[acetyl-CoA-carboxylase] ligase</fullName>
    </submittedName>
</protein>
<name>A0A9X8UHH1_9FIRM</name>
<dbReference type="RefSeq" id="WP_117508161.1">
    <property type="nucleotide sequence ID" value="NZ_SLUK01000014.1"/>
</dbReference>
<dbReference type="NCBIfam" id="TIGR00121">
    <property type="entry name" value="birA_ligase"/>
    <property type="match status" value="1"/>
</dbReference>
<feature type="domain" description="Helix-turn-helix type 11" evidence="3">
    <location>
        <begin position="5"/>
        <end position="57"/>
    </location>
</feature>
<dbReference type="PANTHER" id="PTHR12835">
    <property type="entry name" value="BIOTIN PROTEIN LIGASE"/>
    <property type="match status" value="1"/>
</dbReference>
<organism evidence="4 5">
    <name type="scientific">Harryflintia acetispora</name>
    <dbReference type="NCBI Taxonomy" id="1849041"/>
    <lineage>
        <taxon>Bacteria</taxon>
        <taxon>Bacillati</taxon>
        <taxon>Bacillota</taxon>
        <taxon>Clostridia</taxon>
        <taxon>Eubacteriales</taxon>
        <taxon>Oscillospiraceae</taxon>
        <taxon>Harryflintia</taxon>
    </lineage>
</organism>
<dbReference type="InterPro" id="IPR013196">
    <property type="entry name" value="HTH_11"/>
</dbReference>
<dbReference type="SUPFAM" id="SSF46785">
    <property type="entry name" value="Winged helix' DNA-binding domain"/>
    <property type="match status" value="1"/>
</dbReference>
<dbReference type="AlphaFoldDB" id="A0A9X8UHH1"/>
<sequence>MSRDRILAYFEEHKGEVVPGNELALLLGITRSAVWKSVQQLRQEGYDITSLKRTGYRLEENSDILSEVKIRSGLSAPLKNARIAVYKSVDSTNLQIKLAALKGDGEWTIAASEEQTKGRGHRQREYPSPSGKGVYLSVLLRPRGLSDPRRELPMLAALAVCGGIRERTGVAAGIAGADDIVYGGKKLCGILCEMMCECESGQVEFAAIGMGIRVYMPEEESETSLGTVTGRYYNRSELISAIVNRLYEQYTALQAGEGERLLKDYRRLQAK</sequence>
<dbReference type="Pfam" id="PF08279">
    <property type="entry name" value="HTH_11"/>
    <property type="match status" value="1"/>
</dbReference>
<dbReference type="EMBL" id="SLUK01000014">
    <property type="protein sequence ID" value="TCL41356.1"/>
    <property type="molecule type" value="Genomic_DNA"/>
</dbReference>
<proteinExistence type="predicted"/>
<dbReference type="InterPro" id="IPR045864">
    <property type="entry name" value="aa-tRNA-synth_II/BPL/LPL"/>
</dbReference>
<comment type="caution">
    <text evidence="4">The sequence shown here is derived from an EMBL/GenBank/DDBJ whole genome shotgun (WGS) entry which is preliminary data.</text>
</comment>
<evidence type="ECO:0000259" key="3">
    <source>
        <dbReference type="Pfam" id="PF08279"/>
    </source>
</evidence>
<dbReference type="Gene3D" id="3.30.930.10">
    <property type="entry name" value="Bira Bifunctional Protein, Domain 2"/>
    <property type="match status" value="1"/>
</dbReference>
<dbReference type="InterPro" id="IPR036388">
    <property type="entry name" value="WH-like_DNA-bd_sf"/>
</dbReference>
<dbReference type="GO" id="GO:0016740">
    <property type="term" value="F:transferase activity"/>
    <property type="evidence" value="ECO:0007669"/>
    <property type="project" value="UniProtKB-ARBA"/>
</dbReference>
<evidence type="ECO:0000313" key="5">
    <source>
        <dbReference type="Proteomes" id="UP000294682"/>
    </source>
</evidence>
<dbReference type="Pfam" id="PF03099">
    <property type="entry name" value="BPL_LplA_LipB"/>
    <property type="match status" value="1"/>
</dbReference>
<dbReference type="CDD" id="cd16442">
    <property type="entry name" value="BPL"/>
    <property type="match status" value="1"/>
</dbReference>